<dbReference type="Proteomes" id="UP001498476">
    <property type="component" value="Unassembled WGS sequence"/>
</dbReference>
<evidence type="ECO:0000313" key="2">
    <source>
        <dbReference type="Proteomes" id="UP001498476"/>
    </source>
</evidence>
<comment type="caution">
    <text evidence="1">The sequence shown here is derived from an EMBL/GenBank/DDBJ whole genome shotgun (WGS) entry which is preliminary data.</text>
</comment>
<sequence length="345" mass="39049">MELRSREILAAQDGNDSVRCLERAQRIGDAARRHYSLALKDLSSLLDRVYHSEGRINDINALFAMWFLILKFEAYDSESTGTSSVHLDGIRSFLRPYLESDGDANREKLPYASLPMYLDADSASGNVNCGQLCTDLLARDANDFISHDNLFRSARSVLPKMWGDTYPVAELLDDLENYRPLRLYHLCQAAKLDLIRMTRAATYSQQDDTSPRKLWQHIQNFGDEFADILLLAKLVPDTGGKRLMWTVYSAALDFHALKILYLCLYPAEESPDAMDSALSLILTIASKALGEDARQIYRFMWSLSVALCKIQGHSDQHWLSVQLSRAHVLLANFGVPSLRPQNKNK</sequence>
<protein>
    <submittedName>
        <fullName evidence="1">Uncharacterized protein</fullName>
    </submittedName>
</protein>
<reference evidence="1 2" key="1">
    <citation type="journal article" date="2025" name="Microbiol. Resour. Announc.">
        <title>Draft genome sequences for Neonectria magnoliae and Neonectria punicea, canker pathogens of Liriodendron tulipifera and Acer saccharum in West Virginia.</title>
        <authorList>
            <person name="Petronek H.M."/>
            <person name="Kasson M.T."/>
            <person name="Metheny A.M."/>
            <person name="Stauder C.M."/>
            <person name="Lovett B."/>
            <person name="Lynch S.C."/>
            <person name="Garnas J.R."/>
            <person name="Kasson L.R."/>
            <person name="Stajich J.E."/>
        </authorList>
    </citation>
    <scope>NUCLEOTIDE SEQUENCE [LARGE SCALE GENOMIC DNA]</scope>
    <source>
        <strain evidence="1 2">NRRL 64653</strain>
    </source>
</reference>
<gene>
    <name evidence="1" type="ORF">QQX98_007872</name>
</gene>
<proteinExistence type="predicted"/>
<organism evidence="1 2">
    <name type="scientific">Neonectria punicea</name>
    <dbReference type="NCBI Taxonomy" id="979145"/>
    <lineage>
        <taxon>Eukaryota</taxon>
        <taxon>Fungi</taxon>
        <taxon>Dikarya</taxon>
        <taxon>Ascomycota</taxon>
        <taxon>Pezizomycotina</taxon>
        <taxon>Sordariomycetes</taxon>
        <taxon>Hypocreomycetidae</taxon>
        <taxon>Hypocreales</taxon>
        <taxon>Nectriaceae</taxon>
        <taxon>Neonectria</taxon>
    </lineage>
</organism>
<name>A0ABR1GX92_9HYPO</name>
<keyword evidence="2" id="KW-1185">Reference proteome</keyword>
<accession>A0ABR1GX92</accession>
<dbReference type="EMBL" id="JAZAVJ010000134">
    <property type="protein sequence ID" value="KAK7413284.1"/>
    <property type="molecule type" value="Genomic_DNA"/>
</dbReference>
<evidence type="ECO:0000313" key="1">
    <source>
        <dbReference type="EMBL" id="KAK7413284.1"/>
    </source>
</evidence>